<evidence type="ECO:0000313" key="8">
    <source>
        <dbReference type="Proteomes" id="UP000266861"/>
    </source>
</evidence>
<dbReference type="Pfam" id="PF18564">
    <property type="entry name" value="Glyco_hydro_5_C"/>
    <property type="match status" value="1"/>
</dbReference>
<keyword evidence="8" id="KW-1185">Reference proteome</keyword>
<organism evidence="7 8">
    <name type="scientific">Diversispora epigaea</name>
    <dbReference type="NCBI Taxonomy" id="1348612"/>
    <lineage>
        <taxon>Eukaryota</taxon>
        <taxon>Fungi</taxon>
        <taxon>Fungi incertae sedis</taxon>
        <taxon>Mucoromycota</taxon>
        <taxon>Glomeromycotina</taxon>
        <taxon>Glomeromycetes</taxon>
        <taxon>Diversisporales</taxon>
        <taxon>Diversisporaceae</taxon>
        <taxon>Diversispora</taxon>
    </lineage>
</organism>
<comment type="caution">
    <text evidence="7">The sequence shown here is derived from an EMBL/GenBank/DDBJ whole genome shotgun (WGS) entry which is preliminary data.</text>
</comment>
<evidence type="ECO:0000259" key="6">
    <source>
        <dbReference type="Pfam" id="PF18564"/>
    </source>
</evidence>
<dbReference type="Gene3D" id="3.20.20.80">
    <property type="entry name" value="Glycosidases"/>
    <property type="match status" value="2"/>
</dbReference>
<dbReference type="SUPFAM" id="SSF51445">
    <property type="entry name" value="(Trans)glycosidases"/>
    <property type="match status" value="1"/>
</dbReference>
<reference evidence="7 8" key="1">
    <citation type="submission" date="2018-08" db="EMBL/GenBank/DDBJ databases">
        <title>Genome and evolution of the arbuscular mycorrhizal fungus Diversispora epigaea (formerly Glomus versiforme) and its bacterial endosymbionts.</title>
        <authorList>
            <person name="Sun X."/>
            <person name="Fei Z."/>
            <person name="Harrison M."/>
        </authorList>
    </citation>
    <scope>NUCLEOTIDE SEQUENCE [LARGE SCALE GENOMIC DNA]</scope>
    <source>
        <strain evidence="7 8">IT104</strain>
    </source>
</reference>
<dbReference type="PANTHER" id="PTHR31308">
    <property type="match status" value="1"/>
</dbReference>
<feature type="region of interest" description="Disordered" evidence="4">
    <location>
        <begin position="14"/>
        <end position="81"/>
    </location>
</feature>
<dbReference type="InterPro" id="IPR052066">
    <property type="entry name" value="Glycosphingolipid_Hydrolases"/>
</dbReference>
<feature type="compositionally biased region" description="Basic and acidic residues" evidence="4">
    <location>
        <begin position="29"/>
        <end position="44"/>
    </location>
</feature>
<dbReference type="InterPro" id="IPR017853">
    <property type="entry name" value="GH"/>
</dbReference>
<dbReference type="STRING" id="1348612.A0A397II78"/>
<dbReference type="EMBL" id="PQFF01000197">
    <property type="protein sequence ID" value="RHZ75651.1"/>
    <property type="molecule type" value="Genomic_DNA"/>
</dbReference>
<gene>
    <name evidence="7" type="ORF">Glove_212g64</name>
</gene>
<name>A0A397II78_9GLOM</name>
<evidence type="ECO:0000256" key="4">
    <source>
        <dbReference type="SAM" id="MobiDB-lite"/>
    </source>
</evidence>
<dbReference type="GO" id="GO:0000272">
    <property type="term" value="P:polysaccharide catabolic process"/>
    <property type="evidence" value="ECO:0007669"/>
    <property type="project" value="InterPro"/>
</dbReference>
<evidence type="ECO:0000256" key="1">
    <source>
        <dbReference type="ARBA" id="ARBA00005641"/>
    </source>
</evidence>
<proteinExistence type="inferred from homology"/>
<sequence>MEVSAGYKTIPKIFIDPEKTPVSSDSESYDDKSSSSKTSDENFRPTHHLVTPQLKHSNSASSLSSYASSTPSTPVINPNGKPLTEENIFSLGESGALAQSWYTSGGGTIHSDGRWFRDEQSRTCLMRGVNLCGNSKLPTKPDGSSHLIEGFFDHRNVSFIGRPFPLEEVHQHFARLRTWGLTFVRLLVTWEALEHSGPGIYDEEFIEYLINIIEEMPRYGIRCFIDPHQDCWSRFSGGSGAPGWTFEIAGLDVKQFKTTGAAYVHNTNHKPGDFLPMVWPTNYTKLASSTMFTLFWGGDVFAPESLYEGVNVKEFLQDKYINCYKHLARRLQHLDAVMGFELMNEPHPGYIGLSDLFKYDAGTTLVFGDSPNALQSFALGDGIPQEIEVWIRSWPFPTRKDSTRLINEERVSAWINDECIWKKHGVWDVDVKTGKPKVLNMNYFTKHPTTGNKVDFYKDFYLPFVKRYSEGIQSVKSDYLVFVEPLPNEPPPKWTTSDHHKNVVYAPHWYDLQALFTKSFDGMITHDVQRLTQGPQHIMSATYFGISGAKKNYFGQVRNIVKKGLENVGDKPCVIGECGIPMDINDKKAFATGDYTHHINFLDAVLIAMEKNLVNFTLWNYNSSNDNTHGDHWYGEDFSIYSPLPSTPMSTENSLISEPSEMKSEISEMMTTNSTDGTNGTIESIEANGQPLDKLKSRVQQQQQQKLKIHTFMDYDDNKDQVFLDASEELQIQDTLETSTDTDTLENSIDTLETSICSDVYDECKSVLSQLSPTTPTSPFDLNPWQLGEQDEERYYDPSHHDGGRVLDAVLRPYAAKVPGIPQNMAFNIKTKEFTFKFINFSSSQRVNDNISSNIVAPEVEIFIPNYHYKKLGIEIRVSDGDWRYVRNRQTLYWRVKDWISENLVHSLRIRIVDDDKTIATSGSVELSTDFNKYNFEDSSGGFNVKVVLGSLFILFLAIYTQRKHLEIFL</sequence>
<dbReference type="InterPro" id="IPR041036">
    <property type="entry name" value="GH5_C"/>
</dbReference>
<dbReference type="Proteomes" id="UP000266861">
    <property type="component" value="Unassembled WGS sequence"/>
</dbReference>
<evidence type="ECO:0000256" key="3">
    <source>
        <dbReference type="ARBA" id="ARBA00023295"/>
    </source>
</evidence>
<keyword evidence="3" id="KW-0326">Glycosidase</keyword>
<dbReference type="Pfam" id="PF00150">
    <property type="entry name" value="Cellulase"/>
    <property type="match status" value="1"/>
</dbReference>
<dbReference type="Gene3D" id="2.60.40.1180">
    <property type="entry name" value="Golgi alpha-mannosidase II"/>
    <property type="match status" value="1"/>
</dbReference>
<dbReference type="GO" id="GO:0050295">
    <property type="term" value="F:steryl-beta-glucosidase activity"/>
    <property type="evidence" value="ECO:0007669"/>
    <property type="project" value="TreeGrafter"/>
</dbReference>
<evidence type="ECO:0000256" key="2">
    <source>
        <dbReference type="ARBA" id="ARBA00022801"/>
    </source>
</evidence>
<evidence type="ECO:0000313" key="7">
    <source>
        <dbReference type="EMBL" id="RHZ75651.1"/>
    </source>
</evidence>
<accession>A0A397II78</accession>
<dbReference type="AlphaFoldDB" id="A0A397II78"/>
<feature type="compositionally biased region" description="Low complexity" evidence="4">
    <location>
        <begin position="57"/>
        <end position="74"/>
    </location>
</feature>
<protein>
    <recommendedName>
        <fullName evidence="9">Glycoside hydrolase family 5 C-terminal domain-containing protein</fullName>
    </recommendedName>
</protein>
<evidence type="ECO:0008006" key="9">
    <source>
        <dbReference type="Google" id="ProtNLM"/>
    </source>
</evidence>
<dbReference type="PANTHER" id="PTHR31308:SF5">
    <property type="entry name" value="ERGOSTERYL-BETA-GLUCOSIDASE"/>
    <property type="match status" value="1"/>
</dbReference>
<dbReference type="GO" id="GO:1904462">
    <property type="term" value="P:ergosteryl 3-beta-D-glucoside catabolic process"/>
    <property type="evidence" value="ECO:0007669"/>
    <property type="project" value="TreeGrafter"/>
</dbReference>
<keyword evidence="2" id="KW-0378">Hydrolase</keyword>
<evidence type="ECO:0000259" key="5">
    <source>
        <dbReference type="Pfam" id="PF00150"/>
    </source>
</evidence>
<comment type="similarity">
    <text evidence="1">Belongs to the glycosyl hydrolase 5 (cellulase A) family.</text>
</comment>
<dbReference type="OrthoDB" id="9971853at2759"/>
<dbReference type="InterPro" id="IPR001547">
    <property type="entry name" value="Glyco_hydro_5"/>
</dbReference>
<feature type="domain" description="Glycoside hydrolase family 5" evidence="5">
    <location>
        <begin position="169"/>
        <end position="348"/>
    </location>
</feature>
<feature type="domain" description="Glycoside hydrolase family 5 C-terminal" evidence="6">
    <location>
        <begin position="812"/>
        <end position="898"/>
    </location>
</feature>
<dbReference type="InterPro" id="IPR013780">
    <property type="entry name" value="Glyco_hydro_b"/>
</dbReference>